<reference evidence="1 2" key="1">
    <citation type="journal article" date="2016" name="Nat. Commun.">
        <title>Thousands of microbial genomes shed light on interconnected biogeochemical processes in an aquifer system.</title>
        <authorList>
            <person name="Anantharaman K."/>
            <person name="Brown C.T."/>
            <person name="Hug L.A."/>
            <person name="Sharon I."/>
            <person name="Castelle C.J."/>
            <person name="Probst A.J."/>
            <person name="Thomas B.C."/>
            <person name="Singh A."/>
            <person name="Wilkins M.J."/>
            <person name="Karaoz U."/>
            <person name="Brodie E.L."/>
            <person name="Williams K.H."/>
            <person name="Hubbard S.S."/>
            <person name="Banfield J.F."/>
        </authorList>
    </citation>
    <scope>NUCLEOTIDE SEQUENCE [LARGE SCALE GENOMIC DNA]</scope>
</reference>
<protein>
    <submittedName>
        <fullName evidence="1">Uncharacterized protein</fullName>
    </submittedName>
</protein>
<dbReference type="EMBL" id="MFIW01000002">
    <property type="protein sequence ID" value="OGF98475.1"/>
    <property type="molecule type" value="Genomic_DNA"/>
</dbReference>
<dbReference type="Proteomes" id="UP000179034">
    <property type="component" value="Unassembled WGS sequence"/>
</dbReference>
<name>A0A1F5YE75_9BACT</name>
<accession>A0A1F5YE75</accession>
<proteinExistence type="predicted"/>
<comment type="caution">
    <text evidence="1">The sequence shown here is derived from an EMBL/GenBank/DDBJ whole genome shotgun (WGS) entry which is preliminary data.</text>
</comment>
<organism evidence="1 2">
    <name type="scientific">Candidatus Glassbacteria bacterium RBG_16_58_8</name>
    <dbReference type="NCBI Taxonomy" id="1817866"/>
    <lineage>
        <taxon>Bacteria</taxon>
        <taxon>Candidatus Glassiibacteriota</taxon>
    </lineage>
</organism>
<dbReference type="InterPro" id="IPR021228">
    <property type="entry name" value="BrxD"/>
</dbReference>
<dbReference type="Pfam" id="PF10923">
    <property type="entry name" value="BrxC_BrxD"/>
    <property type="match status" value="1"/>
</dbReference>
<sequence length="415" mass="47421">MKIDPSSARRIIEVVGSSGQPPEWGLNLFTAGLEDYLGVLEEDYLRSFIKEGGASFKMVIGAFGGGKTHSLYCIRDLAWRYDYLVSYCPLSPEESPFYRLEKVYRSMVNNLMLPSGPEGLLHGIRRGIDPFLREQCRIILDSMKDADPSRSETERFEIRVEESLAGVENINFARGIGEALKALRHDRNEDYRNVLQWLNGNGYDRNIHRNYGILEPLQRGQAFSMIRSLTQWIRNLEYSGLVILFDEAEQVPSLTSKQRDLLLSNLREIIDQCGHANFPGVMIFYAVPNESLFEGKSAVYEALKQRIATVFDLYNPSGVKIYLENLKRDPVDLLKEIGMKLFEIYANAFPNSISRPLVQETARLLAEAALEERFGDIGYKRLFVQGAVRAFHLLRKEPAFRPSQEWASQFVREGK</sequence>
<dbReference type="SUPFAM" id="SSF52540">
    <property type="entry name" value="P-loop containing nucleoside triphosphate hydrolases"/>
    <property type="match status" value="1"/>
</dbReference>
<evidence type="ECO:0000313" key="2">
    <source>
        <dbReference type="Proteomes" id="UP000179034"/>
    </source>
</evidence>
<dbReference type="AlphaFoldDB" id="A0A1F5YE75"/>
<dbReference type="InterPro" id="IPR027417">
    <property type="entry name" value="P-loop_NTPase"/>
</dbReference>
<evidence type="ECO:0000313" key="1">
    <source>
        <dbReference type="EMBL" id="OGF98475.1"/>
    </source>
</evidence>
<gene>
    <name evidence="1" type="ORF">A2Z06_02015</name>
</gene>